<sequence>MIKRLFFFRDERREKKTKKTDHMKKKKIVVLTGAGISAESGVKTFRDADGLWEGHDVEQVATPYGFEKNPELVLNFYNGLRKQLKSVQPNAAHLLLAELQKDYEVVVITQNVDDLHERAGSKNIIHLHGELLKMRSADDPNEIYDCTGDIKVGDLTPTGAQLRPHIVWFGEDVPLIVKAAEEVESADIVLVIGTSLQVYPAAGLMNCAEDNVPIYYIDPRPSITSKGRLTVIAEKASTGVAKAIALIKEKENNE</sequence>
<evidence type="ECO:0000256" key="4">
    <source>
        <dbReference type="PROSITE-ProRule" id="PRU00236"/>
    </source>
</evidence>
<dbReference type="InterPro" id="IPR029035">
    <property type="entry name" value="DHS-like_NAD/FAD-binding_dom"/>
</dbReference>
<dbReference type="GO" id="GO:0036055">
    <property type="term" value="F:protein-succinyllysine desuccinylase activity"/>
    <property type="evidence" value="ECO:0007669"/>
    <property type="project" value="InterPro"/>
</dbReference>
<comment type="catalytic activity">
    <reaction evidence="3">
        <text>N(6)-acetyl-L-lysyl-[protein] + NAD(+) + H2O = 2''-O-acetyl-ADP-D-ribose + nicotinamide + L-lysyl-[protein]</text>
        <dbReference type="Rhea" id="RHEA:43636"/>
        <dbReference type="Rhea" id="RHEA-COMP:9752"/>
        <dbReference type="Rhea" id="RHEA-COMP:10731"/>
        <dbReference type="ChEBI" id="CHEBI:15377"/>
        <dbReference type="ChEBI" id="CHEBI:17154"/>
        <dbReference type="ChEBI" id="CHEBI:29969"/>
        <dbReference type="ChEBI" id="CHEBI:57540"/>
        <dbReference type="ChEBI" id="CHEBI:61930"/>
        <dbReference type="ChEBI" id="CHEBI:83767"/>
        <dbReference type="EC" id="2.3.1.286"/>
    </reaction>
</comment>
<keyword evidence="1" id="KW-0808">Transferase</keyword>
<comment type="similarity">
    <text evidence="3">Belongs to the sirtuin family. Class III subfamily.</text>
</comment>
<dbReference type="InterPro" id="IPR003000">
    <property type="entry name" value="Sirtuin"/>
</dbReference>
<feature type="binding site" evidence="3">
    <location>
        <position position="236"/>
    </location>
    <ligand>
        <name>NAD(+)</name>
        <dbReference type="ChEBI" id="CHEBI:57540"/>
    </ligand>
</feature>
<dbReference type="Gene3D" id="3.30.1600.10">
    <property type="entry name" value="SIR2/SIRT2 'Small Domain"/>
    <property type="match status" value="1"/>
</dbReference>
<evidence type="ECO:0000259" key="5">
    <source>
        <dbReference type="PROSITE" id="PS50305"/>
    </source>
</evidence>
<feature type="active site" description="Proton acceptor" evidence="3">
    <location>
        <position position="128"/>
    </location>
</feature>
<feature type="binding site" evidence="3">
    <location>
        <begin position="110"/>
        <end position="113"/>
    </location>
    <ligand>
        <name>NAD(+)</name>
        <dbReference type="ChEBI" id="CHEBI:57540"/>
    </ligand>
</feature>
<comment type="subcellular location">
    <subcellularLocation>
        <location evidence="3">Cytoplasm</location>
    </subcellularLocation>
</comment>
<dbReference type="GO" id="GO:0017136">
    <property type="term" value="F:histone deacetylase activity, NAD-dependent"/>
    <property type="evidence" value="ECO:0007669"/>
    <property type="project" value="TreeGrafter"/>
</dbReference>
<dbReference type="AlphaFoldDB" id="A0A2T5XTP4"/>
<dbReference type="SUPFAM" id="SSF52467">
    <property type="entry name" value="DHS-like NAD/FAD-binding domain"/>
    <property type="match status" value="1"/>
</dbReference>
<evidence type="ECO:0000313" key="6">
    <source>
        <dbReference type="EMBL" id="PTX06291.1"/>
    </source>
</evidence>
<evidence type="ECO:0000313" key="7">
    <source>
        <dbReference type="Proteomes" id="UP000243985"/>
    </source>
</evidence>
<dbReference type="EMBL" id="QBKG01000008">
    <property type="protein sequence ID" value="PTX06291.1"/>
    <property type="molecule type" value="Genomic_DNA"/>
</dbReference>
<dbReference type="InterPro" id="IPR026590">
    <property type="entry name" value="Ssirtuin_cat_dom"/>
</dbReference>
<protein>
    <recommendedName>
        <fullName evidence="3">NAD-dependent protein deacylase</fullName>
        <ecNumber evidence="3">2.3.1.286</ecNumber>
    </recommendedName>
    <alternativeName>
        <fullName evidence="3">Regulatory protein SIR2 homolog</fullName>
    </alternativeName>
</protein>
<dbReference type="GO" id="GO:0036054">
    <property type="term" value="F:protein-malonyllysine demalonylase activity"/>
    <property type="evidence" value="ECO:0007669"/>
    <property type="project" value="InterPro"/>
</dbReference>
<feature type="binding site" evidence="3">
    <location>
        <begin position="193"/>
        <end position="195"/>
    </location>
    <ligand>
        <name>NAD(+)</name>
        <dbReference type="ChEBI" id="CHEBI:57540"/>
    </ligand>
</feature>
<feature type="binding site" evidence="3">
    <location>
        <begin position="33"/>
        <end position="52"/>
    </location>
    <ligand>
        <name>NAD(+)</name>
        <dbReference type="ChEBI" id="CHEBI:57540"/>
    </ligand>
</feature>
<dbReference type="PROSITE" id="PS50305">
    <property type="entry name" value="SIRTUIN"/>
    <property type="match status" value="1"/>
</dbReference>
<comment type="caution">
    <text evidence="3 4">Lacks conserved residue(s) required for the propagation of feature annotation.</text>
</comment>
<comment type="caution">
    <text evidence="6">The sequence shown here is derived from an EMBL/GenBank/DDBJ whole genome shotgun (WGS) entry which is preliminary data.</text>
</comment>
<dbReference type="HAMAP" id="MF_01121">
    <property type="entry name" value="Sirtuin_ClassIII"/>
    <property type="match status" value="1"/>
</dbReference>
<dbReference type="Gene3D" id="3.40.50.1220">
    <property type="entry name" value="TPP-binding domain"/>
    <property type="match status" value="1"/>
</dbReference>
<organism evidence="6 7">
    <name type="scientific">Capnocytophaga leadbetteri</name>
    <dbReference type="NCBI Taxonomy" id="327575"/>
    <lineage>
        <taxon>Bacteria</taxon>
        <taxon>Pseudomonadati</taxon>
        <taxon>Bacteroidota</taxon>
        <taxon>Flavobacteriia</taxon>
        <taxon>Flavobacteriales</taxon>
        <taxon>Flavobacteriaceae</taxon>
        <taxon>Capnocytophaga</taxon>
    </lineage>
</organism>
<dbReference type="Pfam" id="PF02146">
    <property type="entry name" value="SIR2"/>
    <property type="match status" value="1"/>
</dbReference>
<accession>A0A2T5XTP4</accession>
<reference evidence="6 7" key="1">
    <citation type="submission" date="2018-04" db="EMBL/GenBank/DDBJ databases">
        <title>Genomic Encyclopedia of Archaeal and Bacterial Type Strains, Phase II (KMG-II): from individual species to whole genera.</title>
        <authorList>
            <person name="Goeker M."/>
        </authorList>
    </citation>
    <scope>NUCLEOTIDE SEQUENCE [LARGE SCALE GENOMIC DNA]</scope>
    <source>
        <strain evidence="6 7">DSM 22902</strain>
    </source>
</reference>
<gene>
    <name evidence="3" type="primary">cobB</name>
    <name evidence="6" type="ORF">C8P65_10846</name>
</gene>
<proteinExistence type="inferred from homology"/>
<dbReference type="PANTHER" id="PTHR11085">
    <property type="entry name" value="NAD-DEPENDENT PROTEIN DEACYLASE SIRTUIN-5, MITOCHONDRIAL-RELATED"/>
    <property type="match status" value="1"/>
</dbReference>
<dbReference type="CDD" id="cd01412">
    <property type="entry name" value="SIRT5_Af1_CobB"/>
    <property type="match status" value="1"/>
</dbReference>
<dbReference type="GO" id="GO:0070403">
    <property type="term" value="F:NAD+ binding"/>
    <property type="evidence" value="ECO:0007669"/>
    <property type="project" value="UniProtKB-UniRule"/>
</dbReference>
<comment type="function">
    <text evidence="3">NAD-dependent protein deacetylase which modulates the activities of several proteins which are inactive in their acetylated form.</text>
</comment>
<feature type="domain" description="Deacetylase sirtuin-type" evidence="5">
    <location>
        <begin position="9"/>
        <end position="250"/>
    </location>
</feature>
<name>A0A2T5XTP4_9FLAO</name>
<dbReference type="EC" id="2.3.1.286" evidence="3"/>
<dbReference type="Proteomes" id="UP000243985">
    <property type="component" value="Unassembled WGS sequence"/>
</dbReference>
<evidence type="ECO:0000256" key="3">
    <source>
        <dbReference type="HAMAP-Rule" id="MF_01121"/>
    </source>
</evidence>
<keyword evidence="2 3" id="KW-0520">NAD</keyword>
<evidence type="ECO:0000256" key="2">
    <source>
        <dbReference type="ARBA" id="ARBA00023027"/>
    </source>
</evidence>
<evidence type="ECO:0000256" key="1">
    <source>
        <dbReference type="ARBA" id="ARBA00022679"/>
    </source>
</evidence>
<dbReference type="InterPro" id="IPR050134">
    <property type="entry name" value="NAD-dep_sirtuin_deacylases"/>
</dbReference>
<dbReference type="PANTHER" id="PTHR11085:SF4">
    <property type="entry name" value="NAD-DEPENDENT PROTEIN DEACYLASE"/>
    <property type="match status" value="1"/>
</dbReference>
<dbReference type="InterPro" id="IPR026591">
    <property type="entry name" value="Sirtuin_cat_small_dom_sf"/>
</dbReference>
<keyword evidence="3" id="KW-0963">Cytoplasm</keyword>
<dbReference type="GO" id="GO:0005737">
    <property type="term" value="C:cytoplasm"/>
    <property type="evidence" value="ECO:0007669"/>
    <property type="project" value="UniProtKB-SubCell"/>
</dbReference>
<dbReference type="InterPro" id="IPR027546">
    <property type="entry name" value="Sirtuin_class_III"/>
</dbReference>